<dbReference type="PANTHER" id="PTHR11610">
    <property type="entry name" value="LIPASE"/>
    <property type="match status" value="1"/>
</dbReference>
<keyword evidence="6" id="KW-1185">Reference proteome</keyword>
<dbReference type="AlphaFoldDB" id="A0A915I363"/>
<keyword evidence="3" id="KW-0964">Secreted</keyword>
<protein>
    <submittedName>
        <fullName evidence="7">Lipase domain-containing protein</fullName>
    </submittedName>
</protein>
<evidence type="ECO:0000313" key="6">
    <source>
        <dbReference type="Proteomes" id="UP000887565"/>
    </source>
</evidence>
<dbReference type="InterPro" id="IPR013818">
    <property type="entry name" value="Lipase"/>
</dbReference>
<evidence type="ECO:0000256" key="1">
    <source>
        <dbReference type="ARBA" id="ARBA00004613"/>
    </source>
</evidence>
<evidence type="ECO:0000259" key="5">
    <source>
        <dbReference type="Pfam" id="PF00151"/>
    </source>
</evidence>
<evidence type="ECO:0000313" key="7">
    <source>
        <dbReference type="WBParaSite" id="nRc.2.0.1.t08275-RA"/>
    </source>
</evidence>
<dbReference type="OMA" id="FPPWISK"/>
<dbReference type="PRINTS" id="PR00821">
    <property type="entry name" value="TAGLIPASE"/>
</dbReference>
<dbReference type="SUPFAM" id="SSF53474">
    <property type="entry name" value="alpha/beta-Hydrolases"/>
    <property type="match status" value="1"/>
</dbReference>
<evidence type="ECO:0000256" key="3">
    <source>
        <dbReference type="ARBA" id="ARBA00022525"/>
    </source>
</evidence>
<dbReference type="GO" id="GO:0005615">
    <property type="term" value="C:extracellular space"/>
    <property type="evidence" value="ECO:0007669"/>
    <property type="project" value="TreeGrafter"/>
</dbReference>
<dbReference type="Proteomes" id="UP000887565">
    <property type="component" value="Unplaced"/>
</dbReference>
<dbReference type="WBParaSite" id="nRc.2.0.1.t08275-RA">
    <property type="protein sequence ID" value="nRc.2.0.1.t08275-RA"/>
    <property type="gene ID" value="nRc.2.0.1.g08275"/>
</dbReference>
<evidence type="ECO:0000256" key="4">
    <source>
        <dbReference type="RuleBase" id="RU004262"/>
    </source>
</evidence>
<feature type="domain" description="Lipase" evidence="5">
    <location>
        <begin position="8"/>
        <end position="114"/>
    </location>
</feature>
<evidence type="ECO:0000256" key="2">
    <source>
        <dbReference type="ARBA" id="ARBA00010701"/>
    </source>
</evidence>
<dbReference type="PANTHER" id="PTHR11610:SF178">
    <property type="entry name" value="LIPASE MEMBER H-A-LIKE PROTEIN"/>
    <property type="match status" value="1"/>
</dbReference>
<reference evidence="7" key="1">
    <citation type="submission" date="2022-11" db="UniProtKB">
        <authorList>
            <consortium name="WormBaseParasite"/>
        </authorList>
    </citation>
    <scope>IDENTIFICATION</scope>
</reference>
<sequence length="120" mass="13301">MFKNEVFTSTNFDQRPLFVLTHGFFSPQFPPWISKAKDSLLAQGFNVVLLLWDSMNNKIPDYYGSVADTRIVSDILALFIEALVAEGLVSVDKIVLLGHSLGAHICGMAGKQIFNLRGII</sequence>
<comment type="subcellular location">
    <subcellularLocation>
        <location evidence="1">Secreted</location>
    </subcellularLocation>
</comment>
<dbReference type="Gene3D" id="3.40.50.1820">
    <property type="entry name" value="alpha/beta hydrolase"/>
    <property type="match status" value="1"/>
</dbReference>
<dbReference type="GO" id="GO:0016042">
    <property type="term" value="P:lipid catabolic process"/>
    <property type="evidence" value="ECO:0007669"/>
    <property type="project" value="TreeGrafter"/>
</dbReference>
<accession>A0A915I363</accession>
<comment type="similarity">
    <text evidence="2 4">Belongs to the AB hydrolase superfamily. Lipase family.</text>
</comment>
<dbReference type="Pfam" id="PF00151">
    <property type="entry name" value="Lipase"/>
    <property type="match status" value="1"/>
</dbReference>
<name>A0A915I363_ROMCU</name>
<dbReference type="GO" id="GO:0016298">
    <property type="term" value="F:lipase activity"/>
    <property type="evidence" value="ECO:0007669"/>
    <property type="project" value="InterPro"/>
</dbReference>
<dbReference type="InterPro" id="IPR000734">
    <property type="entry name" value="TAG_lipase"/>
</dbReference>
<proteinExistence type="inferred from homology"/>
<organism evidence="6 7">
    <name type="scientific">Romanomermis culicivorax</name>
    <name type="common">Nematode worm</name>
    <dbReference type="NCBI Taxonomy" id="13658"/>
    <lineage>
        <taxon>Eukaryota</taxon>
        <taxon>Metazoa</taxon>
        <taxon>Ecdysozoa</taxon>
        <taxon>Nematoda</taxon>
        <taxon>Enoplea</taxon>
        <taxon>Dorylaimia</taxon>
        <taxon>Mermithida</taxon>
        <taxon>Mermithoidea</taxon>
        <taxon>Mermithidae</taxon>
        <taxon>Romanomermis</taxon>
    </lineage>
</organism>
<dbReference type="InterPro" id="IPR029058">
    <property type="entry name" value="AB_hydrolase_fold"/>
</dbReference>